<protein>
    <submittedName>
        <fullName evidence="2">NADH:ubiquinone oxidoreductase subunit</fullName>
    </submittedName>
</protein>
<dbReference type="GO" id="GO:0045271">
    <property type="term" value="C:respiratory chain complex I"/>
    <property type="evidence" value="ECO:0007669"/>
    <property type="project" value="InterPro"/>
</dbReference>
<sequence>MKKYLLLILTWWGNTTIGTMFHTWRHGTYVGKDQFGNKYYKQDVSNNAAYSASRKGERRWVIYAQEADASAIPSGWHGWMHHRTDIPPTQDEYIPREWEKEHQPNMTGTAKAYHPGGSILTPENRPQVSGDYEAWSP</sequence>
<dbReference type="Proteomes" id="UP000219439">
    <property type="component" value="Unassembled WGS sequence"/>
</dbReference>
<organism evidence="2 3">
    <name type="scientific">Cohaesibacter gelatinilyticus</name>
    <dbReference type="NCBI Taxonomy" id="372072"/>
    <lineage>
        <taxon>Bacteria</taxon>
        <taxon>Pseudomonadati</taxon>
        <taxon>Pseudomonadota</taxon>
        <taxon>Alphaproteobacteria</taxon>
        <taxon>Hyphomicrobiales</taxon>
        <taxon>Cohaesibacteraceae</taxon>
    </lineage>
</organism>
<dbReference type="OrthoDB" id="9795340at2"/>
<dbReference type="Pfam" id="PF05071">
    <property type="entry name" value="NDUFA12"/>
    <property type="match status" value="1"/>
</dbReference>
<gene>
    <name evidence="2" type="ORF">SAMN06265368_1400</name>
</gene>
<dbReference type="PANTHER" id="PTHR12910">
    <property type="entry name" value="NADH-UBIQUINONE OXIDOREDUCTASE SUBUNIT B17.2"/>
    <property type="match status" value="1"/>
</dbReference>
<dbReference type="EMBL" id="OBEL01000001">
    <property type="protein sequence ID" value="SNZ08016.1"/>
    <property type="molecule type" value="Genomic_DNA"/>
</dbReference>
<name>A0A285NJH0_9HYPH</name>
<keyword evidence="2" id="KW-0830">Ubiquinone</keyword>
<dbReference type="InterPro" id="IPR007763">
    <property type="entry name" value="NDUFA12"/>
</dbReference>
<dbReference type="AlphaFoldDB" id="A0A285NJH0"/>
<dbReference type="PANTHER" id="PTHR12910:SF2">
    <property type="entry name" value="NADH DEHYDROGENASE [UBIQUINONE] 1 ALPHA SUBCOMPLEX SUBUNIT 12"/>
    <property type="match status" value="1"/>
</dbReference>
<evidence type="ECO:0000313" key="2">
    <source>
        <dbReference type="EMBL" id="SNZ08016.1"/>
    </source>
</evidence>
<feature type="region of interest" description="Disordered" evidence="1">
    <location>
        <begin position="107"/>
        <end position="137"/>
    </location>
</feature>
<evidence type="ECO:0000256" key="1">
    <source>
        <dbReference type="SAM" id="MobiDB-lite"/>
    </source>
</evidence>
<keyword evidence="3" id="KW-1185">Reference proteome</keyword>
<evidence type="ECO:0000313" key="3">
    <source>
        <dbReference type="Proteomes" id="UP000219439"/>
    </source>
</evidence>
<reference evidence="2 3" key="1">
    <citation type="submission" date="2017-09" db="EMBL/GenBank/DDBJ databases">
        <authorList>
            <person name="Ehlers B."/>
            <person name="Leendertz F.H."/>
        </authorList>
    </citation>
    <scope>NUCLEOTIDE SEQUENCE [LARGE SCALE GENOMIC DNA]</scope>
    <source>
        <strain evidence="2 3">DSM 18289</strain>
    </source>
</reference>
<dbReference type="RefSeq" id="WP_097152575.1">
    <property type="nucleotide sequence ID" value="NZ_OBEL01000001.1"/>
</dbReference>
<dbReference type="GO" id="GO:0006979">
    <property type="term" value="P:response to oxidative stress"/>
    <property type="evidence" value="ECO:0007669"/>
    <property type="project" value="TreeGrafter"/>
</dbReference>
<accession>A0A285NJH0</accession>
<proteinExistence type="predicted"/>
<dbReference type="NCBIfam" id="NF006040">
    <property type="entry name" value="PRK08183.1"/>
    <property type="match status" value="1"/>
</dbReference>